<dbReference type="EMBL" id="LUCM01006436">
    <property type="protein sequence ID" value="KAA0191280.1"/>
    <property type="molecule type" value="Genomic_DNA"/>
</dbReference>
<dbReference type="GO" id="GO:0036265">
    <property type="term" value="P:RNA (guanine-N7)-methylation"/>
    <property type="evidence" value="ECO:0007669"/>
    <property type="project" value="InterPro"/>
</dbReference>
<evidence type="ECO:0000256" key="4">
    <source>
        <dbReference type="ARBA" id="ARBA00023242"/>
    </source>
</evidence>
<dbReference type="InterPro" id="IPR028884">
    <property type="entry name" value="Trm82"/>
</dbReference>
<dbReference type="GO" id="GO:0005829">
    <property type="term" value="C:cytosol"/>
    <property type="evidence" value="ECO:0007669"/>
    <property type="project" value="TreeGrafter"/>
</dbReference>
<evidence type="ECO:0000313" key="5">
    <source>
        <dbReference type="EMBL" id="KAA0191280.1"/>
    </source>
</evidence>
<dbReference type="PANTHER" id="PTHR16288">
    <property type="entry name" value="WD40 REPEAT PROTEIN 4"/>
    <property type="match status" value="1"/>
</dbReference>
<keyword evidence="2" id="KW-0853">WD repeat</keyword>
<dbReference type="PANTHER" id="PTHR16288:SF0">
    <property type="entry name" value="TRNA (GUANINE-N(7)-)-METHYLTRANSFERASE NON-CATALYTIC SUBUNIT WDR4"/>
    <property type="match status" value="1"/>
</dbReference>
<name>A0A8E0VJ72_9TREM</name>
<keyword evidence="6" id="KW-1185">Reference proteome</keyword>
<dbReference type="Proteomes" id="UP000728185">
    <property type="component" value="Unassembled WGS sequence"/>
</dbReference>
<evidence type="ECO:0000256" key="3">
    <source>
        <dbReference type="ARBA" id="ARBA00022737"/>
    </source>
</evidence>
<comment type="subcellular location">
    <subcellularLocation>
        <location evidence="1">Nucleus</location>
    </subcellularLocation>
</comment>
<sequence>MLAAASDEVIFCLDGLFGSASLRTCSRITRRSSSLLFTPDQNAVIFGDKSGNVFKLSVTCFEKNSECKSSTLLLGHLSMLSDIDSYLRCWQSRTGRQLGAFKLEFPTISGVSLEDNTRSSDCPVIVSRLTAIAPNICVGACASYLQLL</sequence>
<evidence type="ECO:0000256" key="2">
    <source>
        <dbReference type="ARBA" id="ARBA00022574"/>
    </source>
</evidence>
<accession>A0A8E0VJ72</accession>
<organism evidence="5 6">
    <name type="scientific">Fasciolopsis buskii</name>
    <dbReference type="NCBI Taxonomy" id="27845"/>
    <lineage>
        <taxon>Eukaryota</taxon>
        <taxon>Metazoa</taxon>
        <taxon>Spiralia</taxon>
        <taxon>Lophotrochozoa</taxon>
        <taxon>Platyhelminthes</taxon>
        <taxon>Trematoda</taxon>
        <taxon>Digenea</taxon>
        <taxon>Plagiorchiida</taxon>
        <taxon>Echinostomata</taxon>
        <taxon>Echinostomatoidea</taxon>
        <taxon>Fasciolidae</taxon>
        <taxon>Fasciolopsis</taxon>
    </lineage>
</organism>
<evidence type="ECO:0000256" key="1">
    <source>
        <dbReference type="ARBA" id="ARBA00004123"/>
    </source>
</evidence>
<dbReference type="OrthoDB" id="371245at2759"/>
<dbReference type="GO" id="GO:0043527">
    <property type="term" value="C:tRNA methyltransferase complex"/>
    <property type="evidence" value="ECO:0007669"/>
    <property type="project" value="TreeGrafter"/>
</dbReference>
<evidence type="ECO:0000313" key="6">
    <source>
        <dbReference type="Proteomes" id="UP000728185"/>
    </source>
</evidence>
<dbReference type="GO" id="GO:0006400">
    <property type="term" value="P:tRNA modification"/>
    <property type="evidence" value="ECO:0007669"/>
    <property type="project" value="TreeGrafter"/>
</dbReference>
<gene>
    <name evidence="5" type="ORF">FBUS_01117</name>
</gene>
<reference evidence="5" key="1">
    <citation type="submission" date="2019-05" db="EMBL/GenBank/DDBJ databases">
        <title>Annotation for the trematode Fasciolopsis buski.</title>
        <authorList>
            <person name="Choi Y.-J."/>
        </authorList>
    </citation>
    <scope>NUCLEOTIDE SEQUENCE</scope>
    <source>
        <strain evidence="5">HT</strain>
        <tissue evidence="5">Whole worm</tissue>
    </source>
</reference>
<dbReference type="GO" id="GO:0005634">
    <property type="term" value="C:nucleus"/>
    <property type="evidence" value="ECO:0007669"/>
    <property type="project" value="UniProtKB-SubCell"/>
</dbReference>
<keyword evidence="3" id="KW-0677">Repeat</keyword>
<comment type="caution">
    <text evidence="5">The sequence shown here is derived from an EMBL/GenBank/DDBJ whole genome shotgun (WGS) entry which is preliminary data.</text>
</comment>
<keyword evidence="4" id="KW-0539">Nucleus</keyword>
<proteinExistence type="predicted"/>
<protein>
    <submittedName>
        <fullName evidence="5">Uncharacterized protein</fullName>
    </submittedName>
</protein>
<dbReference type="AlphaFoldDB" id="A0A8E0VJ72"/>